<dbReference type="EMBL" id="BRXY01000113">
    <property type="protein sequence ID" value="GMH66985.1"/>
    <property type="molecule type" value="Genomic_DNA"/>
</dbReference>
<dbReference type="PANTHER" id="PTHR37471:SF1">
    <property type="entry name" value="AB HYDROLASE-1 DOMAIN-CONTAINING PROTEIN"/>
    <property type="match status" value="1"/>
</dbReference>
<dbReference type="InterPro" id="IPR029058">
    <property type="entry name" value="AB_hydrolase_fold"/>
</dbReference>
<feature type="signal peptide" evidence="2">
    <location>
        <begin position="1"/>
        <end position="19"/>
    </location>
</feature>
<organism evidence="4 5">
    <name type="scientific">Triparma strigata</name>
    <dbReference type="NCBI Taxonomy" id="1606541"/>
    <lineage>
        <taxon>Eukaryota</taxon>
        <taxon>Sar</taxon>
        <taxon>Stramenopiles</taxon>
        <taxon>Ochrophyta</taxon>
        <taxon>Bolidophyceae</taxon>
        <taxon>Parmales</taxon>
        <taxon>Triparmaceae</taxon>
        <taxon>Triparma</taxon>
    </lineage>
</organism>
<dbReference type="SUPFAM" id="SSF53474">
    <property type="entry name" value="alpha/beta-Hydrolases"/>
    <property type="match status" value="1"/>
</dbReference>
<feature type="chain" id="PRO_5040899250" description="AB hydrolase-1 domain-containing protein" evidence="2">
    <location>
        <begin position="20"/>
        <end position="492"/>
    </location>
</feature>
<reference evidence="5" key="1">
    <citation type="journal article" date="2023" name="Commun. Biol.">
        <title>Genome analysis of Parmales, the sister group of diatoms, reveals the evolutionary specialization of diatoms from phago-mixotrophs to photoautotrophs.</title>
        <authorList>
            <person name="Ban H."/>
            <person name="Sato S."/>
            <person name="Yoshikawa S."/>
            <person name="Yamada K."/>
            <person name="Nakamura Y."/>
            <person name="Ichinomiya M."/>
            <person name="Sato N."/>
            <person name="Blanc-Mathieu R."/>
            <person name="Endo H."/>
            <person name="Kuwata A."/>
            <person name="Ogata H."/>
        </authorList>
    </citation>
    <scope>NUCLEOTIDE SEQUENCE [LARGE SCALE GENOMIC DNA]</scope>
    <source>
        <strain evidence="5">NIES 3701</strain>
    </source>
</reference>
<evidence type="ECO:0000313" key="5">
    <source>
        <dbReference type="Proteomes" id="UP001165085"/>
    </source>
</evidence>
<proteinExistence type="predicted"/>
<accession>A0A9W7AFU0</accession>
<dbReference type="PANTHER" id="PTHR37471">
    <property type="entry name" value="UNNAMED PRODUCT"/>
    <property type="match status" value="1"/>
</dbReference>
<dbReference type="InterPro" id="IPR000073">
    <property type="entry name" value="AB_hydrolase_1"/>
</dbReference>
<dbReference type="Gene3D" id="3.40.50.1820">
    <property type="entry name" value="alpha/beta hydrolase"/>
    <property type="match status" value="1"/>
</dbReference>
<dbReference type="AlphaFoldDB" id="A0A9W7AFU0"/>
<sequence length="492" mass="56102">MIFFLRTLALVGCSYSAYANPGKLDTKVHGSFMFLLTLLISVDNTKMHKHFEKAKYLQKHRTGYSSTSNIVEWRRWAQARFQGLIDQQPSVAVRTIQHAFWGRPLCELSRRNVAVALRTLFTTYEVYERIDTFEADVKEIETMLSPLHPFSEKPTAHNFIRPNNDVTTPGLCTPIYYPLVVTIPRTMFRLAANAFISHVQGFTRRVDGKTMMVYWSRISDIQKPTVVFMHGIGLGVIPYLHMLSKMCQVAGAPNVILVEFPGISGHSVREEAELGFPPYPSAEEVAKSIREHLSVTVAPHSRVIGIAHSFGTMVLSNIMNTFPDTFSRTAYIDPVCFFEGATTLWPVLYSPLTITTFFESLREVDPVKFITHLAAGDIYTQHVIKNVMYFAEYANRGNDMKPLLVLSGKDHLVDTRAVRDCAKEDSEIWFYENWIHGDFLFHPSFQRRLGVWLAEAMKDVLFEDGEYDGGEQMKQSKSCPVLEGLHRNKPRR</sequence>
<feature type="domain" description="AB hydrolase-1" evidence="3">
    <location>
        <begin position="226"/>
        <end position="414"/>
    </location>
</feature>
<comment type="caution">
    <text evidence="4">The sequence shown here is derived from an EMBL/GenBank/DDBJ whole genome shotgun (WGS) entry which is preliminary data.</text>
</comment>
<name>A0A9W7AFU0_9STRA</name>
<protein>
    <recommendedName>
        <fullName evidence="3">AB hydrolase-1 domain-containing protein</fullName>
    </recommendedName>
</protein>
<dbReference type="Proteomes" id="UP001165085">
    <property type="component" value="Unassembled WGS sequence"/>
</dbReference>
<evidence type="ECO:0000256" key="1">
    <source>
        <dbReference type="SAM" id="MobiDB-lite"/>
    </source>
</evidence>
<evidence type="ECO:0000259" key="3">
    <source>
        <dbReference type="Pfam" id="PF12697"/>
    </source>
</evidence>
<keyword evidence="5" id="KW-1185">Reference proteome</keyword>
<evidence type="ECO:0000313" key="4">
    <source>
        <dbReference type="EMBL" id="GMH66985.1"/>
    </source>
</evidence>
<dbReference type="Pfam" id="PF12697">
    <property type="entry name" value="Abhydrolase_6"/>
    <property type="match status" value="1"/>
</dbReference>
<evidence type="ECO:0000256" key="2">
    <source>
        <dbReference type="SAM" id="SignalP"/>
    </source>
</evidence>
<keyword evidence="2" id="KW-0732">Signal</keyword>
<dbReference type="OrthoDB" id="6431331at2759"/>
<gene>
    <name evidence="4" type="ORF">TrST_g9942</name>
</gene>
<feature type="region of interest" description="Disordered" evidence="1">
    <location>
        <begin position="470"/>
        <end position="492"/>
    </location>
</feature>